<evidence type="ECO:0000313" key="1">
    <source>
        <dbReference type="EMBL" id="JAD93015.1"/>
    </source>
</evidence>
<organism evidence="1">
    <name type="scientific">Arundo donax</name>
    <name type="common">Giant reed</name>
    <name type="synonym">Donax arundinaceus</name>
    <dbReference type="NCBI Taxonomy" id="35708"/>
    <lineage>
        <taxon>Eukaryota</taxon>
        <taxon>Viridiplantae</taxon>
        <taxon>Streptophyta</taxon>
        <taxon>Embryophyta</taxon>
        <taxon>Tracheophyta</taxon>
        <taxon>Spermatophyta</taxon>
        <taxon>Magnoliopsida</taxon>
        <taxon>Liliopsida</taxon>
        <taxon>Poales</taxon>
        <taxon>Poaceae</taxon>
        <taxon>PACMAD clade</taxon>
        <taxon>Arundinoideae</taxon>
        <taxon>Arundineae</taxon>
        <taxon>Arundo</taxon>
    </lineage>
</organism>
<accession>A0A0A9E537</accession>
<proteinExistence type="predicted"/>
<dbReference type="AlphaFoldDB" id="A0A0A9E537"/>
<sequence length="29" mass="3644">MYMPHQWHQPFLSCQFCEHSLQHQWGSRN</sequence>
<protein>
    <submittedName>
        <fullName evidence="1">Uncharacterized protein</fullName>
    </submittedName>
</protein>
<reference evidence="1" key="2">
    <citation type="journal article" date="2015" name="Data Brief">
        <title>Shoot transcriptome of the giant reed, Arundo donax.</title>
        <authorList>
            <person name="Barrero R.A."/>
            <person name="Guerrero F.D."/>
            <person name="Moolhuijzen P."/>
            <person name="Goolsby J.A."/>
            <person name="Tidwell J."/>
            <person name="Bellgard S.E."/>
            <person name="Bellgard M.I."/>
        </authorList>
    </citation>
    <scope>NUCLEOTIDE SEQUENCE</scope>
    <source>
        <tissue evidence="1">Shoot tissue taken approximately 20 cm above the soil surface</tissue>
    </source>
</reference>
<dbReference type="EMBL" id="GBRH01204880">
    <property type="protein sequence ID" value="JAD93015.1"/>
    <property type="molecule type" value="Transcribed_RNA"/>
</dbReference>
<name>A0A0A9E537_ARUDO</name>
<reference evidence="1" key="1">
    <citation type="submission" date="2014-09" db="EMBL/GenBank/DDBJ databases">
        <authorList>
            <person name="Magalhaes I.L.F."/>
            <person name="Oliveira U."/>
            <person name="Santos F.R."/>
            <person name="Vidigal T.H.D.A."/>
            <person name="Brescovit A.D."/>
            <person name="Santos A.J."/>
        </authorList>
    </citation>
    <scope>NUCLEOTIDE SEQUENCE</scope>
    <source>
        <tissue evidence="1">Shoot tissue taken approximately 20 cm above the soil surface</tissue>
    </source>
</reference>